<accession>A0A1X7V0F9</accession>
<reference evidence="1" key="1">
    <citation type="submission" date="2017-05" db="UniProtKB">
        <authorList>
            <consortium name="EnsemblMetazoa"/>
        </authorList>
    </citation>
    <scope>IDENTIFICATION</scope>
</reference>
<dbReference type="AlphaFoldDB" id="A0A1X7V0F9"/>
<dbReference type="InParanoid" id="A0A1X7V0F9"/>
<organism evidence="1">
    <name type="scientific">Amphimedon queenslandica</name>
    <name type="common">Sponge</name>
    <dbReference type="NCBI Taxonomy" id="400682"/>
    <lineage>
        <taxon>Eukaryota</taxon>
        <taxon>Metazoa</taxon>
        <taxon>Porifera</taxon>
        <taxon>Demospongiae</taxon>
        <taxon>Heteroscleromorpha</taxon>
        <taxon>Haplosclerida</taxon>
        <taxon>Niphatidae</taxon>
        <taxon>Amphimedon</taxon>
    </lineage>
</organism>
<sequence>MRGACYQHSEFVVLQCTASMMTRTGLRVTRWSILKPSCDSCHLDLDTTGGWALAML</sequence>
<protein>
    <submittedName>
        <fullName evidence="1">Uncharacterized protein</fullName>
    </submittedName>
</protein>
<dbReference type="EnsemblMetazoa" id="Aqu2.1.33077_001">
    <property type="protein sequence ID" value="Aqu2.1.33077_001"/>
    <property type="gene ID" value="Aqu2.1.33077"/>
</dbReference>
<proteinExistence type="predicted"/>
<evidence type="ECO:0000313" key="1">
    <source>
        <dbReference type="EnsemblMetazoa" id="Aqu2.1.33077_001"/>
    </source>
</evidence>
<name>A0A1X7V0F9_AMPQE</name>